<evidence type="ECO:0000313" key="1">
    <source>
        <dbReference type="EMBL" id="GAV07063.1"/>
    </source>
</evidence>
<accession>A0A1D1W2U4</accession>
<protein>
    <submittedName>
        <fullName evidence="1">Uncharacterized protein</fullName>
    </submittedName>
</protein>
<reference evidence="1 2" key="1">
    <citation type="journal article" date="2016" name="Nat. Commun.">
        <title>Extremotolerant tardigrade genome and improved radiotolerance of human cultured cells by tardigrade-unique protein.</title>
        <authorList>
            <person name="Hashimoto T."/>
            <person name="Horikawa D.D."/>
            <person name="Saito Y."/>
            <person name="Kuwahara H."/>
            <person name="Kozuka-Hata H."/>
            <person name="Shin-I T."/>
            <person name="Minakuchi Y."/>
            <person name="Ohishi K."/>
            <person name="Motoyama A."/>
            <person name="Aizu T."/>
            <person name="Enomoto A."/>
            <person name="Kondo K."/>
            <person name="Tanaka S."/>
            <person name="Hara Y."/>
            <person name="Koshikawa S."/>
            <person name="Sagara H."/>
            <person name="Miura T."/>
            <person name="Yokobori S."/>
            <person name="Miyagawa K."/>
            <person name="Suzuki Y."/>
            <person name="Kubo T."/>
            <person name="Oyama M."/>
            <person name="Kohara Y."/>
            <person name="Fujiyama A."/>
            <person name="Arakawa K."/>
            <person name="Katayama T."/>
            <person name="Toyoda A."/>
            <person name="Kunieda T."/>
        </authorList>
    </citation>
    <scope>NUCLEOTIDE SEQUENCE [LARGE SCALE GENOMIC DNA]</scope>
    <source>
        <strain evidence="1 2">YOKOZUNA-1</strain>
    </source>
</reference>
<dbReference type="Proteomes" id="UP000186922">
    <property type="component" value="Unassembled WGS sequence"/>
</dbReference>
<sequence length="117" mass="13409">MWILITTCPSILQESERLPAKYWLAWRSSSSSPMSYNALMSARPKTCHCPGWIPMKLVSPVDRSIKSSVFDQEYRNTKLVLAQSENSTDCSWINLCNAFEQCFFPELVLTLEGIQRV</sequence>
<gene>
    <name evidence="1" type="primary">RvY_16946</name>
    <name evidence="1" type="synonym">RvY_16946.3</name>
    <name evidence="1" type="ORF">RvY_16946-3</name>
</gene>
<name>A0A1D1W2U4_RAMVA</name>
<organism evidence="1 2">
    <name type="scientific">Ramazzottius varieornatus</name>
    <name type="common">Water bear</name>
    <name type="synonym">Tardigrade</name>
    <dbReference type="NCBI Taxonomy" id="947166"/>
    <lineage>
        <taxon>Eukaryota</taxon>
        <taxon>Metazoa</taxon>
        <taxon>Ecdysozoa</taxon>
        <taxon>Tardigrada</taxon>
        <taxon>Eutardigrada</taxon>
        <taxon>Parachela</taxon>
        <taxon>Hypsibioidea</taxon>
        <taxon>Ramazzottiidae</taxon>
        <taxon>Ramazzottius</taxon>
    </lineage>
</organism>
<keyword evidence="2" id="KW-1185">Reference proteome</keyword>
<dbReference type="AlphaFoldDB" id="A0A1D1W2U4"/>
<evidence type="ECO:0000313" key="2">
    <source>
        <dbReference type="Proteomes" id="UP000186922"/>
    </source>
</evidence>
<proteinExistence type="predicted"/>
<dbReference type="EMBL" id="BDGG01000014">
    <property type="protein sequence ID" value="GAV07063.1"/>
    <property type="molecule type" value="Genomic_DNA"/>
</dbReference>
<comment type="caution">
    <text evidence="1">The sequence shown here is derived from an EMBL/GenBank/DDBJ whole genome shotgun (WGS) entry which is preliminary data.</text>
</comment>